<accession>Q6YTL6</accession>
<dbReference type="EMBL" id="AP006052">
    <property type="protein sequence ID" value="BAC84692.1"/>
    <property type="molecule type" value="Genomic_DNA"/>
</dbReference>
<dbReference type="EMBL" id="AP003737">
    <property type="protein sequence ID" value="BAD30137.1"/>
    <property type="molecule type" value="Genomic_DNA"/>
</dbReference>
<feature type="compositionally biased region" description="Low complexity" evidence="1">
    <location>
        <begin position="57"/>
        <end position="67"/>
    </location>
</feature>
<proteinExistence type="predicted"/>
<reference evidence="4" key="4">
    <citation type="journal article" date="2008" name="Nucleic Acids Res.">
        <title>The rice annotation project database (RAP-DB): 2008 update.</title>
        <authorList>
            <consortium name="The rice annotation project (RAP)"/>
        </authorList>
    </citation>
    <scope>GENOME REANNOTATION</scope>
    <source>
        <strain evidence="4">cv. Nipponbare</strain>
    </source>
</reference>
<reference evidence="3" key="1">
    <citation type="submission" date="2001-06" db="EMBL/GenBank/DDBJ databases">
        <title>Oryza sativa nipponbare(GA3) genomic DNA, chromosome 7, BAC clone:OJ1051_D12.</title>
        <authorList>
            <person name="Sasaki T."/>
            <person name="Matsumoto T."/>
            <person name="Yamamoto K."/>
        </authorList>
    </citation>
    <scope>NUCLEOTIDE SEQUENCE</scope>
</reference>
<dbReference type="AlphaFoldDB" id="Q6YTL6"/>
<evidence type="ECO:0000256" key="1">
    <source>
        <dbReference type="SAM" id="MobiDB-lite"/>
    </source>
</evidence>
<reference evidence="2" key="2">
    <citation type="submission" date="2002-11" db="EMBL/GenBank/DDBJ databases">
        <title>Oryza sativa nipponbare(GA3) genomic DNA, chromosome 7, BAC clone:OSJNBa0067K15.</title>
        <authorList>
            <person name="Sasaki T."/>
            <person name="Matsumoto T."/>
            <person name="Katayose Y."/>
        </authorList>
    </citation>
    <scope>NUCLEOTIDE SEQUENCE</scope>
</reference>
<evidence type="ECO:0000313" key="4">
    <source>
        <dbReference type="Proteomes" id="UP000000763"/>
    </source>
</evidence>
<feature type="region of interest" description="Disordered" evidence="1">
    <location>
        <begin position="55"/>
        <end position="79"/>
    </location>
</feature>
<organism evidence="2 4">
    <name type="scientific">Oryza sativa subsp. japonica</name>
    <name type="common">Rice</name>
    <dbReference type="NCBI Taxonomy" id="39947"/>
    <lineage>
        <taxon>Eukaryota</taxon>
        <taxon>Viridiplantae</taxon>
        <taxon>Streptophyta</taxon>
        <taxon>Embryophyta</taxon>
        <taxon>Tracheophyta</taxon>
        <taxon>Spermatophyta</taxon>
        <taxon>Magnoliopsida</taxon>
        <taxon>Liliopsida</taxon>
        <taxon>Poales</taxon>
        <taxon>Poaceae</taxon>
        <taxon>BOP clade</taxon>
        <taxon>Oryzoideae</taxon>
        <taxon>Oryzeae</taxon>
        <taxon>Oryzinae</taxon>
        <taxon>Oryza</taxon>
        <taxon>Oryza sativa</taxon>
    </lineage>
</organism>
<protein>
    <submittedName>
        <fullName evidence="2">Uncharacterized protein</fullName>
    </submittedName>
</protein>
<name>Q6YTL6_ORYSJ</name>
<reference evidence="4" key="3">
    <citation type="journal article" date="2005" name="Nature">
        <title>The map-based sequence of the rice genome.</title>
        <authorList>
            <consortium name="International rice genome sequencing project (IRGSP)"/>
            <person name="Matsumoto T."/>
            <person name="Wu J."/>
            <person name="Kanamori H."/>
            <person name="Katayose Y."/>
            <person name="Fujisawa M."/>
            <person name="Namiki N."/>
            <person name="Mizuno H."/>
            <person name="Yamamoto K."/>
            <person name="Antonio B.A."/>
            <person name="Baba T."/>
            <person name="Sakata K."/>
            <person name="Nagamura Y."/>
            <person name="Aoki H."/>
            <person name="Arikawa K."/>
            <person name="Arita K."/>
            <person name="Bito T."/>
            <person name="Chiden Y."/>
            <person name="Fujitsuka N."/>
            <person name="Fukunaka R."/>
            <person name="Hamada M."/>
            <person name="Harada C."/>
            <person name="Hayashi A."/>
            <person name="Hijishita S."/>
            <person name="Honda M."/>
            <person name="Hosokawa S."/>
            <person name="Ichikawa Y."/>
            <person name="Idonuma A."/>
            <person name="Iijima M."/>
            <person name="Ikeda M."/>
            <person name="Ikeno M."/>
            <person name="Ito K."/>
            <person name="Ito S."/>
            <person name="Ito T."/>
            <person name="Ito Y."/>
            <person name="Ito Y."/>
            <person name="Iwabuchi A."/>
            <person name="Kamiya K."/>
            <person name="Karasawa W."/>
            <person name="Kurita K."/>
            <person name="Katagiri S."/>
            <person name="Kikuta A."/>
            <person name="Kobayashi H."/>
            <person name="Kobayashi N."/>
            <person name="Machita K."/>
            <person name="Maehara T."/>
            <person name="Masukawa M."/>
            <person name="Mizubayashi T."/>
            <person name="Mukai Y."/>
            <person name="Nagasaki H."/>
            <person name="Nagata Y."/>
            <person name="Naito S."/>
            <person name="Nakashima M."/>
            <person name="Nakama Y."/>
            <person name="Nakamichi Y."/>
            <person name="Nakamura M."/>
            <person name="Meguro A."/>
            <person name="Negishi M."/>
            <person name="Ohta I."/>
            <person name="Ohta T."/>
            <person name="Okamoto M."/>
            <person name="Ono N."/>
            <person name="Saji S."/>
            <person name="Sakaguchi M."/>
            <person name="Sakai K."/>
            <person name="Shibata M."/>
            <person name="Shimokawa T."/>
            <person name="Song J."/>
            <person name="Takazaki Y."/>
            <person name="Terasawa K."/>
            <person name="Tsugane M."/>
            <person name="Tsuji K."/>
            <person name="Ueda S."/>
            <person name="Waki K."/>
            <person name="Yamagata H."/>
            <person name="Yamamoto M."/>
            <person name="Yamamoto S."/>
            <person name="Yamane H."/>
            <person name="Yoshiki S."/>
            <person name="Yoshihara R."/>
            <person name="Yukawa K."/>
            <person name="Zhong H."/>
            <person name="Yano M."/>
            <person name="Yuan Q."/>
            <person name="Ouyang S."/>
            <person name="Liu J."/>
            <person name="Jones K.M."/>
            <person name="Gansberger K."/>
            <person name="Moffat K."/>
            <person name="Hill J."/>
            <person name="Bera J."/>
            <person name="Fadrosh D."/>
            <person name="Jin S."/>
            <person name="Johri S."/>
            <person name="Kim M."/>
            <person name="Overton L."/>
            <person name="Reardon M."/>
            <person name="Tsitrin T."/>
            <person name="Vuong H."/>
            <person name="Weaver B."/>
            <person name="Ciecko A."/>
            <person name="Tallon L."/>
            <person name="Jackson J."/>
            <person name="Pai G."/>
            <person name="Aken S.V."/>
            <person name="Utterback T."/>
            <person name="Reidmuller S."/>
            <person name="Feldblyum T."/>
            <person name="Hsiao J."/>
            <person name="Zismann V."/>
            <person name="Iobst S."/>
            <person name="de Vazeille A.R."/>
            <person name="Buell C.R."/>
            <person name="Ying K."/>
            <person name="Li Y."/>
            <person name="Lu T."/>
            <person name="Huang Y."/>
            <person name="Zhao Q."/>
            <person name="Feng Q."/>
            <person name="Zhang L."/>
            <person name="Zhu J."/>
            <person name="Weng Q."/>
            <person name="Mu J."/>
            <person name="Lu Y."/>
            <person name="Fan D."/>
            <person name="Liu Y."/>
            <person name="Guan J."/>
            <person name="Zhang Y."/>
            <person name="Yu S."/>
            <person name="Liu X."/>
            <person name="Zhang Y."/>
            <person name="Hong G."/>
            <person name="Han B."/>
            <person name="Choisne N."/>
            <person name="Demange N."/>
            <person name="Orjeda G."/>
            <person name="Samain S."/>
            <person name="Cattolico L."/>
            <person name="Pelletier E."/>
            <person name="Couloux A."/>
            <person name="Segurens B."/>
            <person name="Wincker P."/>
            <person name="D'Hont A."/>
            <person name="Scarpelli C."/>
            <person name="Weissenbach J."/>
            <person name="Salanoubat M."/>
            <person name="Quetier F."/>
            <person name="Yu Y."/>
            <person name="Kim H.R."/>
            <person name="Rambo T."/>
            <person name="Currie J."/>
            <person name="Collura K."/>
            <person name="Luo M."/>
            <person name="Yang T."/>
            <person name="Ammiraju J.S.S."/>
            <person name="Engler F."/>
            <person name="Soderlund C."/>
            <person name="Wing R.A."/>
            <person name="Palmer L.E."/>
            <person name="de la Bastide M."/>
            <person name="Spiegel L."/>
            <person name="Nascimento L."/>
            <person name="Zutavern T."/>
            <person name="O'Shaughnessy A."/>
            <person name="Dike S."/>
            <person name="Dedhia N."/>
            <person name="Preston R."/>
            <person name="Balija V."/>
            <person name="McCombie W.R."/>
            <person name="Chow T."/>
            <person name="Chen H."/>
            <person name="Chung M."/>
            <person name="Chen C."/>
            <person name="Shaw J."/>
            <person name="Wu H."/>
            <person name="Hsiao K."/>
            <person name="Chao Y."/>
            <person name="Chu M."/>
            <person name="Cheng C."/>
            <person name="Hour A."/>
            <person name="Lee P."/>
            <person name="Lin S."/>
            <person name="Lin Y."/>
            <person name="Liou J."/>
            <person name="Liu S."/>
            <person name="Hsing Y."/>
            <person name="Raghuvanshi S."/>
            <person name="Mohanty A."/>
            <person name="Bharti A.K."/>
            <person name="Gaur A."/>
            <person name="Gupta V."/>
            <person name="Kumar D."/>
            <person name="Ravi V."/>
            <person name="Vij S."/>
            <person name="Kapur A."/>
            <person name="Khurana P."/>
            <person name="Khurana P."/>
            <person name="Khurana J.P."/>
            <person name="Tyagi A.K."/>
            <person name="Gaikwad K."/>
            <person name="Singh A."/>
            <person name="Dalal V."/>
            <person name="Srivastava S."/>
            <person name="Dixit A."/>
            <person name="Pal A.K."/>
            <person name="Ghazi I.A."/>
            <person name="Yadav M."/>
            <person name="Pandit A."/>
            <person name="Bhargava A."/>
            <person name="Sureshbabu K."/>
            <person name="Batra K."/>
            <person name="Sharma T.R."/>
            <person name="Mohapatra T."/>
            <person name="Singh N.K."/>
            <person name="Messing J."/>
            <person name="Nelson A.B."/>
            <person name="Fuks G."/>
            <person name="Kavchok S."/>
            <person name="Keizer G."/>
            <person name="Linton E."/>
            <person name="Llaca V."/>
            <person name="Song R."/>
            <person name="Tanyolac B."/>
            <person name="Young S."/>
            <person name="Ho-Il K."/>
            <person name="Hahn J.H."/>
            <person name="Sangsakoo G."/>
            <person name="Vanavichit A."/>
            <person name="de Mattos Luiz.A.T."/>
            <person name="Zimmer P.D."/>
            <person name="Malone G."/>
            <person name="Dellagostin O."/>
            <person name="de Oliveira A.C."/>
            <person name="Bevan M."/>
            <person name="Bancroft I."/>
            <person name="Minx P."/>
            <person name="Cordum H."/>
            <person name="Wilson R."/>
            <person name="Cheng Z."/>
            <person name="Jin W."/>
            <person name="Jiang J."/>
            <person name="Leong S.A."/>
            <person name="Iwama H."/>
            <person name="Gojobori T."/>
            <person name="Itoh T."/>
            <person name="Niimura Y."/>
            <person name="Fujii Y."/>
            <person name="Habara T."/>
            <person name="Sakai H."/>
            <person name="Sato Y."/>
            <person name="Wilson G."/>
            <person name="Kumar K."/>
            <person name="McCouch S."/>
            <person name="Juretic N."/>
            <person name="Hoen D."/>
            <person name="Wright S."/>
            <person name="Bruskiewich R."/>
            <person name="Bureau T."/>
            <person name="Miyao A."/>
            <person name="Hirochika H."/>
            <person name="Nishikawa T."/>
            <person name="Kadowaki K."/>
            <person name="Sugiura M."/>
            <person name="Burr B."/>
            <person name="Sasaki T."/>
        </authorList>
    </citation>
    <scope>NUCLEOTIDE SEQUENCE [LARGE SCALE GENOMIC DNA]</scope>
    <source>
        <strain evidence="4">cv. Nipponbare</strain>
    </source>
</reference>
<feature type="compositionally biased region" description="Basic residues" evidence="1">
    <location>
        <begin position="68"/>
        <end position="79"/>
    </location>
</feature>
<sequence>MIARKKGLLRQRTRLTVDRVHGGGSRKRTAEIDLSKTDQDLTVYDRSTVDGVDDISSDVITDGGSASRARRRTTARRRE</sequence>
<evidence type="ECO:0000313" key="3">
    <source>
        <dbReference type="EMBL" id="BAD30137.1"/>
    </source>
</evidence>
<gene>
    <name evidence="3" type="ORF">OJ1051_D12.4</name>
    <name evidence="2" type="ORF">OSJNBa0067K15.38</name>
</gene>
<evidence type="ECO:0000313" key="2">
    <source>
        <dbReference type="EMBL" id="BAC84692.1"/>
    </source>
</evidence>
<dbReference type="Proteomes" id="UP000000763">
    <property type="component" value="Chromosome 7"/>
</dbReference>